<dbReference type="RefSeq" id="WP_343750516.1">
    <property type="nucleotide sequence ID" value="NZ_BAAADM010000002.1"/>
</dbReference>
<gene>
    <name evidence="1" type="ORF">GCM10008983_01480</name>
</gene>
<proteinExistence type="predicted"/>
<sequence length="334" mass="37142">MVHPPKLTASEISNLWTSYQNDSMAICGLKYFLANIEDQDIRSVLEYALDISKQHIQRVTDIFQSENYPVPVGFTDHDVNVEAPRLFSDVLYLSYILNMGKFGLSSYSLALSLSSRGDIIEYYSDCLTETTKLHNWAKSLAKEKGTYVRAPQIPTPEQVSFVKDTSFLSGGLFGAPRPLLGVEIGDLIYNAKRNALGQALITGFSQVANNKNVRQYFERGREISGKHVEIFNSLLHQNYLSGVTPLTAEVTDSTAAPFSDKLMMYHVSALVASGIGQYGVSMSTSPRRDLGIDYARLMAEIAKYANDGAKLMIQNGWMEQPPEAADRQELAKKK</sequence>
<keyword evidence="2" id="KW-1185">Reference proteome</keyword>
<dbReference type="Gene3D" id="1.20.1260.10">
    <property type="match status" value="2"/>
</dbReference>
<evidence type="ECO:0008006" key="3">
    <source>
        <dbReference type="Google" id="ProtNLM"/>
    </source>
</evidence>
<dbReference type="InterPro" id="IPR021617">
    <property type="entry name" value="DUF3231"/>
</dbReference>
<accession>A0ABN0Z1L9</accession>
<evidence type="ECO:0000313" key="1">
    <source>
        <dbReference type="EMBL" id="GAA0428844.1"/>
    </source>
</evidence>
<dbReference type="InterPro" id="IPR012347">
    <property type="entry name" value="Ferritin-like"/>
</dbReference>
<dbReference type="EMBL" id="BAAADM010000002">
    <property type="protein sequence ID" value="GAA0428844.1"/>
    <property type="molecule type" value="Genomic_DNA"/>
</dbReference>
<dbReference type="Proteomes" id="UP001501459">
    <property type="component" value="Unassembled WGS sequence"/>
</dbReference>
<dbReference type="Pfam" id="PF11553">
    <property type="entry name" value="DUF3231"/>
    <property type="match status" value="2"/>
</dbReference>
<comment type="caution">
    <text evidence="1">The sequence shown here is derived from an EMBL/GenBank/DDBJ whole genome shotgun (WGS) entry which is preliminary data.</text>
</comment>
<name>A0ABN0Z1L9_9BACI</name>
<organism evidence="1 2">
    <name type="scientific">Lentibacillus halophilus</name>
    <dbReference type="NCBI Taxonomy" id="295065"/>
    <lineage>
        <taxon>Bacteria</taxon>
        <taxon>Bacillati</taxon>
        <taxon>Bacillota</taxon>
        <taxon>Bacilli</taxon>
        <taxon>Bacillales</taxon>
        <taxon>Bacillaceae</taxon>
        <taxon>Lentibacillus</taxon>
    </lineage>
</organism>
<evidence type="ECO:0000313" key="2">
    <source>
        <dbReference type="Proteomes" id="UP001501459"/>
    </source>
</evidence>
<reference evidence="1 2" key="1">
    <citation type="journal article" date="2019" name="Int. J. Syst. Evol. Microbiol.">
        <title>The Global Catalogue of Microorganisms (GCM) 10K type strain sequencing project: providing services to taxonomists for standard genome sequencing and annotation.</title>
        <authorList>
            <consortium name="The Broad Institute Genomics Platform"/>
            <consortium name="The Broad Institute Genome Sequencing Center for Infectious Disease"/>
            <person name="Wu L."/>
            <person name="Ma J."/>
        </authorList>
    </citation>
    <scope>NUCLEOTIDE SEQUENCE [LARGE SCALE GENOMIC DNA]</scope>
    <source>
        <strain evidence="1 2">JCM 12149</strain>
    </source>
</reference>
<protein>
    <recommendedName>
        <fullName evidence="3">DUF3231 family protein</fullName>
    </recommendedName>
</protein>